<feature type="compositionally biased region" description="Polar residues" evidence="2">
    <location>
        <begin position="777"/>
        <end position="793"/>
    </location>
</feature>
<name>A0A7M7P7P7_STRPU</name>
<evidence type="ECO:0000256" key="1">
    <source>
        <dbReference type="SAM" id="Coils"/>
    </source>
</evidence>
<reference evidence="3" key="2">
    <citation type="submission" date="2021-01" db="UniProtKB">
        <authorList>
            <consortium name="EnsemblMetazoa"/>
        </authorList>
    </citation>
    <scope>IDENTIFICATION</scope>
</reference>
<dbReference type="OrthoDB" id="6158625at2759"/>
<feature type="region of interest" description="Disordered" evidence="2">
    <location>
        <begin position="461"/>
        <end position="567"/>
    </location>
</feature>
<protein>
    <submittedName>
        <fullName evidence="3">Uncharacterized protein</fullName>
    </submittedName>
</protein>
<feature type="region of interest" description="Disordered" evidence="2">
    <location>
        <begin position="1"/>
        <end position="32"/>
    </location>
</feature>
<organism evidence="3 4">
    <name type="scientific">Strongylocentrotus purpuratus</name>
    <name type="common">Purple sea urchin</name>
    <dbReference type="NCBI Taxonomy" id="7668"/>
    <lineage>
        <taxon>Eukaryota</taxon>
        <taxon>Metazoa</taxon>
        <taxon>Echinodermata</taxon>
        <taxon>Eleutherozoa</taxon>
        <taxon>Echinozoa</taxon>
        <taxon>Echinoidea</taxon>
        <taxon>Euechinoidea</taxon>
        <taxon>Echinacea</taxon>
        <taxon>Camarodonta</taxon>
        <taxon>Echinidea</taxon>
        <taxon>Strongylocentrotidae</taxon>
        <taxon>Strongylocentrotus</taxon>
    </lineage>
</organism>
<dbReference type="AlphaFoldDB" id="A0A7M7P7P7"/>
<feature type="coiled-coil region" evidence="1">
    <location>
        <begin position="630"/>
        <end position="664"/>
    </location>
</feature>
<feature type="compositionally biased region" description="Basic and acidic residues" evidence="2">
    <location>
        <begin position="546"/>
        <end position="557"/>
    </location>
</feature>
<feature type="compositionally biased region" description="Low complexity" evidence="2">
    <location>
        <begin position="364"/>
        <end position="375"/>
    </location>
</feature>
<dbReference type="EnsemblMetazoa" id="XM_030991443">
    <property type="protein sequence ID" value="XP_030847303"/>
    <property type="gene ID" value="LOC100892324"/>
</dbReference>
<reference evidence="4" key="1">
    <citation type="submission" date="2015-02" db="EMBL/GenBank/DDBJ databases">
        <title>Genome sequencing for Strongylocentrotus purpuratus.</title>
        <authorList>
            <person name="Murali S."/>
            <person name="Liu Y."/>
            <person name="Vee V."/>
            <person name="English A."/>
            <person name="Wang M."/>
            <person name="Skinner E."/>
            <person name="Han Y."/>
            <person name="Muzny D.M."/>
            <person name="Worley K.C."/>
            <person name="Gibbs R.A."/>
        </authorList>
    </citation>
    <scope>NUCLEOTIDE SEQUENCE</scope>
</reference>
<dbReference type="GeneID" id="100892324"/>
<feature type="coiled-coil region" evidence="1">
    <location>
        <begin position="706"/>
        <end position="733"/>
    </location>
</feature>
<dbReference type="KEGG" id="spu:100892324"/>
<feature type="region of interest" description="Disordered" evidence="2">
    <location>
        <begin position="809"/>
        <end position="828"/>
    </location>
</feature>
<feature type="region of interest" description="Disordered" evidence="2">
    <location>
        <begin position="753"/>
        <end position="793"/>
    </location>
</feature>
<evidence type="ECO:0000313" key="4">
    <source>
        <dbReference type="Proteomes" id="UP000007110"/>
    </source>
</evidence>
<feature type="region of interest" description="Disordered" evidence="2">
    <location>
        <begin position="584"/>
        <end position="620"/>
    </location>
</feature>
<evidence type="ECO:0000256" key="2">
    <source>
        <dbReference type="SAM" id="MobiDB-lite"/>
    </source>
</evidence>
<feature type="compositionally biased region" description="Polar residues" evidence="2">
    <location>
        <begin position="22"/>
        <end position="32"/>
    </location>
</feature>
<feature type="region of interest" description="Disordered" evidence="2">
    <location>
        <begin position="360"/>
        <end position="387"/>
    </location>
</feature>
<feature type="compositionally biased region" description="Polar residues" evidence="2">
    <location>
        <begin position="809"/>
        <end position="821"/>
    </location>
</feature>
<dbReference type="Proteomes" id="UP000007110">
    <property type="component" value="Unassembled WGS sequence"/>
</dbReference>
<accession>A0A7M7P7P7</accession>
<dbReference type="RefSeq" id="XP_030847303.1">
    <property type="nucleotide sequence ID" value="XM_030991443.1"/>
</dbReference>
<feature type="compositionally biased region" description="Basic and acidic residues" evidence="2">
    <location>
        <begin position="474"/>
        <end position="506"/>
    </location>
</feature>
<keyword evidence="1" id="KW-0175">Coiled coil</keyword>
<feature type="compositionally biased region" description="Polar residues" evidence="2">
    <location>
        <begin position="598"/>
        <end position="620"/>
    </location>
</feature>
<evidence type="ECO:0000313" key="3">
    <source>
        <dbReference type="EnsemblMetazoa" id="XP_030847303"/>
    </source>
</evidence>
<feature type="compositionally biased region" description="Low complexity" evidence="2">
    <location>
        <begin position="558"/>
        <end position="567"/>
    </location>
</feature>
<sequence>MTSTPQPSHSGGGAGYMDPQRQAEQQARLQHMIQSENSLRTSLDGMQASLKELKNRKQDAVEELKTLHEAVKRNKSDIQQAEDMARMSVEKGDGLRSELMVLEYQRDQARRELKDLEEGIGTARRNPPDDGASSRLAQIGLSAEEILGVIRERDELQVALETERGSHISKEERDEVVSQLDQTRQELFESQKSSRAKVEKLQEDLEEGRGKIESLKLIESDLKKELSEAQEALKNSENDHHKQLLEKTTMMEEMQGKATTECVDLRHKLSESTRRITTLESALLDKDVVTTRMQDRIRGQGQEVLELTNKVDELEKEREMRARKAETVKEVALVELRGKLLKEKDEELDQQKKTLEKTHQEVLTKQQTQATQRQTQLEKENEEKESELNELREKLGQQEISTRTLGDQMRQEAQEQIQKALEEQKAIFETESEKERQREALAKEDAVAIETKQLKEELKREKQLRGTLKTSHSNMKEELEKLRDENLAAGREKVEAVSKAREEARQEIQTQLDQIRDQMAQEKTRETEKLQQKLKQQDEELTQLRSEVKGYRQKQRDSSSSQSSFDQSYRSIVMELNEECRKTSNLVGSTPRKVPLFSSRNMKADSPSQTGSSKQASFNSPGRTQLMAAISNLKATNDDLRNYIKSLRDDVEKQRRATTRANREKDNEVKKLVESMGREKAQVFEGERDIELDRLHRSVSLLQDSENSLQQDVMNKDEELRQIQSNMAAWKEETALKMARKFEDELNKELEVRLEESHSGSGSFRSNHSDSRMRNSALATSTPSSAGSGETGTNKLLRHLQDRVKQLRSENTSIKQASRLDNSLEGGDSSFQKSLQLEEKDQHLYRLDQKVKLLERQLWVAEERCRENAALYSQKTAENTRLEGALTQQTKELMKVERAYTKLSHSTPTSPVP</sequence>
<dbReference type="InParanoid" id="A0A7M7P7P7"/>
<feature type="coiled-coil region" evidence="1">
    <location>
        <begin position="36"/>
        <end position="126"/>
    </location>
</feature>
<dbReference type="OMA" id="NCKLQME"/>
<proteinExistence type="predicted"/>
<feature type="compositionally biased region" description="Basic and acidic residues" evidence="2">
    <location>
        <begin position="514"/>
        <end position="538"/>
    </location>
</feature>
<keyword evidence="4" id="KW-1185">Reference proteome</keyword>
<feature type="compositionally biased region" description="Basic and acidic residues" evidence="2">
    <location>
        <begin position="376"/>
        <end position="387"/>
    </location>
</feature>
<feature type="coiled-coil region" evidence="1">
    <location>
        <begin position="198"/>
        <end position="246"/>
    </location>
</feature>